<feature type="compositionally biased region" description="Polar residues" evidence="1">
    <location>
        <begin position="1"/>
        <end position="15"/>
    </location>
</feature>
<keyword evidence="2" id="KW-0812">Transmembrane</keyword>
<feature type="transmembrane region" description="Helical" evidence="2">
    <location>
        <begin position="42"/>
        <end position="63"/>
    </location>
</feature>
<evidence type="ECO:0000313" key="3">
    <source>
        <dbReference type="EMBL" id="EEF28354.1"/>
    </source>
</evidence>
<organism evidence="3 4">
    <name type="scientific">Ricinus communis</name>
    <name type="common">Castor bean</name>
    <dbReference type="NCBI Taxonomy" id="3988"/>
    <lineage>
        <taxon>Eukaryota</taxon>
        <taxon>Viridiplantae</taxon>
        <taxon>Streptophyta</taxon>
        <taxon>Embryophyta</taxon>
        <taxon>Tracheophyta</taxon>
        <taxon>Spermatophyta</taxon>
        <taxon>Magnoliopsida</taxon>
        <taxon>eudicotyledons</taxon>
        <taxon>Gunneridae</taxon>
        <taxon>Pentapetalae</taxon>
        <taxon>rosids</taxon>
        <taxon>fabids</taxon>
        <taxon>Malpighiales</taxon>
        <taxon>Euphorbiaceae</taxon>
        <taxon>Acalyphoideae</taxon>
        <taxon>Acalypheae</taxon>
        <taxon>Ricinus</taxon>
    </lineage>
</organism>
<feature type="non-terminal residue" evidence="3">
    <location>
        <position position="1"/>
    </location>
</feature>
<dbReference type="AlphaFoldDB" id="B9T710"/>
<keyword evidence="2" id="KW-0472">Membrane</keyword>
<sequence>FKPFNRSNRNTNQIESTEDVEPHSGQEELSHNVFTSDQYNKLLTLLIQIKLLYPLLKLVLNIIHFKLMPYL</sequence>
<name>B9T710_RICCO</name>
<gene>
    <name evidence="3" type="ORF">RCOM_0136030</name>
</gene>
<feature type="region of interest" description="Disordered" evidence="1">
    <location>
        <begin position="1"/>
        <end position="27"/>
    </location>
</feature>
<dbReference type="InParanoid" id="B9T710"/>
<evidence type="ECO:0000313" key="4">
    <source>
        <dbReference type="Proteomes" id="UP000008311"/>
    </source>
</evidence>
<proteinExistence type="predicted"/>
<accession>B9T710</accession>
<reference evidence="4" key="1">
    <citation type="journal article" date="2010" name="Nat. Biotechnol.">
        <title>Draft genome sequence of the oilseed species Ricinus communis.</title>
        <authorList>
            <person name="Chan A.P."/>
            <person name="Crabtree J."/>
            <person name="Zhao Q."/>
            <person name="Lorenzi H."/>
            <person name="Orvis J."/>
            <person name="Puiu D."/>
            <person name="Melake-Berhan A."/>
            <person name="Jones K.M."/>
            <person name="Redman J."/>
            <person name="Chen G."/>
            <person name="Cahoon E.B."/>
            <person name="Gedil M."/>
            <person name="Stanke M."/>
            <person name="Haas B.J."/>
            <person name="Wortman J.R."/>
            <person name="Fraser-Liggett C.M."/>
            <person name="Ravel J."/>
            <person name="Rabinowicz P.D."/>
        </authorList>
    </citation>
    <scope>NUCLEOTIDE SEQUENCE [LARGE SCALE GENOMIC DNA]</scope>
    <source>
        <strain evidence="4">cv. Hale</strain>
    </source>
</reference>
<protein>
    <submittedName>
        <fullName evidence="3">Uncharacterized protein</fullName>
    </submittedName>
</protein>
<keyword evidence="4" id="KW-1185">Reference proteome</keyword>
<dbReference type="EMBL" id="EQ974680">
    <property type="protein sequence ID" value="EEF28354.1"/>
    <property type="molecule type" value="Genomic_DNA"/>
</dbReference>
<keyword evidence="2" id="KW-1133">Transmembrane helix</keyword>
<dbReference type="Proteomes" id="UP000008311">
    <property type="component" value="Unassembled WGS sequence"/>
</dbReference>
<feature type="non-terminal residue" evidence="3">
    <location>
        <position position="71"/>
    </location>
</feature>
<evidence type="ECO:0000256" key="1">
    <source>
        <dbReference type="SAM" id="MobiDB-lite"/>
    </source>
</evidence>
<evidence type="ECO:0000256" key="2">
    <source>
        <dbReference type="SAM" id="Phobius"/>
    </source>
</evidence>